<dbReference type="PRINTS" id="PR00472">
    <property type="entry name" value="CASNKINASEII"/>
</dbReference>
<dbReference type="InterPro" id="IPR016149">
    <property type="entry name" value="Casein_kin_II_reg-sub_N"/>
</dbReference>
<evidence type="ECO:0000313" key="7">
    <source>
        <dbReference type="Proteomes" id="UP001358586"/>
    </source>
</evidence>
<dbReference type="Proteomes" id="UP001358586">
    <property type="component" value="Chromosome 12"/>
</dbReference>
<name>A0ABR0MPR6_GOSAR</name>
<dbReference type="EMBL" id="JARKNE010000012">
    <property type="protein sequence ID" value="KAK5775959.1"/>
    <property type="molecule type" value="Genomic_DNA"/>
</dbReference>
<dbReference type="Pfam" id="PF02493">
    <property type="entry name" value="MORN"/>
    <property type="match status" value="7"/>
</dbReference>
<dbReference type="PROSITE" id="PS01101">
    <property type="entry name" value="CK2_BETA"/>
    <property type="match status" value="1"/>
</dbReference>
<comment type="function">
    <text evidence="3">Plays a complex role in regulating the basal catalytic activity of the alpha subunit.</text>
</comment>
<dbReference type="SUPFAM" id="SSF57798">
    <property type="entry name" value="Casein kinase II beta subunit"/>
    <property type="match status" value="1"/>
</dbReference>
<proteinExistence type="inferred from homology"/>
<feature type="region of interest" description="Disordered" evidence="4">
    <location>
        <begin position="318"/>
        <end position="347"/>
    </location>
</feature>
<feature type="compositionally biased region" description="Acidic residues" evidence="4">
    <location>
        <begin position="71"/>
        <end position="87"/>
    </location>
</feature>
<dbReference type="SMART" id="SM00698">
    <property type="entry name" value="MORN"/>
    <property type="match status" value="7"/>
</dbReference>
<dbReference type="InterPro" id="IPR003409">
    <property type="entry name" value="MORN"/>
</dbReference>
<dbReference type="InterPro" id="IPR000704">
    <property type="entry name" value="Casein_kinase_II_reg-sub"/>
</dbReference>
<dbReference type="SMART" id="SM01085">
    <property type="entry name" value="CK_II_beta"/>
    <property type="match status" value="1"/>
</dbReference>
<feature type="compositionally biased region" description="Polar residues" evidence="4">
    <location>
        <begin position="45"/>
        <end position="54"/>
    </location>
</feature>
<feature type="compositionally biased region" description="Basic and acidic residues" evidence="4">
    <location>
        <begin position="1"/>
        <end position="27"/>
    </location>
</feature>
<comment type="caution">
    <text evidence="6">The sequence shown here is derived from an EMBL/GenBank/DDBJ whole genome shotgun (WGS) entry which is preliminary data.</text>
</comment>
<dbReference type="PANTHER" id="PTHR11740">
    <property type="entry name" value="CASEIN KINASE II SUBUNIT BETA"/>
    <property type="match status" value="1"/>
</dbReference>
<dbReference type="Pfam" id="PF01214">
    <property type="entry name" value="CK_II_beta"/>
    <property type="match status" value="1"/>
</dbReference>
<organism evidence="6 7">
    <name type="scientific">Gossypium arboreum</name>
    <name type="common">Tree cotton</name>
    <name type="synonym">Gossypium nanking</name>
    <dbReference type="NCBI Taxonomy" id="29729"/>
    <lineage>
        <taxon>Eukaryota</taxon>
        <taxon>Viridiplantae</taxon>
        <taxon>Streptophyta</taxon>
        <taxon>Embryophyta</taxon>
        <taxon>Tracheophyta</taxon>
        <taxon>Spermatophyta</taxon>
        <taxon>Magnoliopsida</taxon>
        <taxon>eudicotyledons</taxon>
        <taxon>Gunneridae</taxon>
        <taxon>Pentapetalae</taxon>
        <taxon>rosids</taxon>
        <taxon>malvids</taxon>
        <taxon>Malvales</taxon>
        <taxon>Malvaceae</taxon>
        <taxon>Malvoideae</taxon>
        <taxon>Gossypium</taxon>
    </lineage>
</organism>
<dbReference type="PANTHER" id="PTHR11740:SF21">
    <property type="entry name" value="CASEIN KINASE II SUBUNIT BETA"/>
    <property type="match status" value="1"/>
</dbReference>
<evidence type="ECO:0000256" key="4">
    <source>
        <dbReference type="SAM" id="MobiDB-lite"/>
    </source>
</evidence>
<evidence type="ECO:0000256" key="3">
    <source>
        <dbReference type="RuleBase" id="RU361268"/>
    </source>
</evidence>
<keyword evidence="5" id="KW-0472">Membrane</keyword>
<evidence type="ECO:0000256" key="2">
    <source>
        <dbReference type="ARBA" id="ARBA00022737"/>
    </source>
</evidence>
<dbReference type="SUPFAM" id="SSF82185">
    <property type="entry name" value="Histone H3 K4-specific methyltransferase SET7/9 N-terminal domain"/>
    <property type="match status" value="1"/>
</dbReference>
<feature type="transmembrane region" description="Helical" evidence="5">
    <location>
        <begin position="425"/>
        <end position="447"/>
    </location>
</feature>
<keyword evidence="7" id="KW-1185">Reference proteome</keyword>
<keyword evidence="5" id="KW-0812">Transmembrane</keyword>
<keyword evidence="2" id="KW-0677">Repeat</keyword>
<dbReference type="Gene3D" id="1.10.1820.10">
    <property type="entry name" value="protein kinase ck2 holoenzyme, chain C, domain 1"/>
    <property type="match status" value="1"/>
</dbReference>
<feature type="region of interest" description="Disordered" evidence="4">
    <location>
        <begin position="1"/>
        <end position="87"/>
    </location>
</feature>
<evidence type="ECO:0000256" key="1">
    <source>
        <dbReference type="ARBA" id="ARBA00006941"/>
    </source>
</evidence>
<gene>
    <name evidence="6" type="ORF">PVK06_043915</name>
</gene>
<comment type="similarity">
    <text evidence="1 3">Belongs to the casein kinase 2 subunit beta family.</text>
</comment>
<comment type="subunit">
    <text evidence="3">Tetramer of two alpha and two beta subunits.</text>
</comment>
<dbReference type="InterPro" id="IPR035991">
    <property type="entry name" value="Casein_kinase_II_beta-like"/>
</dbReference>
<dbReference type="Gene3D" id="2.20.110.10">
    <property type="entry name" value="Histone H3 K4-specific methyltransferase SET7/9 N-terminal domain"/>
    <property type="match status" value="4"/>
</dbReference>
<evidence type="ECO:0000256" key="5">
    <source>
        <dbReference type="SAM" id="Phobius"/>
    </source>
</evidence>
<reference evidence="6 7" key="1">
    <citation type="submission" date="2023-03" db="EMBL/GenBank/DDBJ databases">
        <title>WGS of Gossypium arboreum.</title>
        <authorList>
            <person name="Yu D."/>
        </authorList>
    </citation>
    <scope>NUCLEOTIDE SEQUENCE [LARGE SCALE GENOMIC DNA]</scope>
    <source>
        <tissue evidence="6">Leaf</tissue>
    </source>
</reference>
<dbReference type="Gene3D" id="2.20.25.20">
    <property type="match status" value="1"/>
</dbReference>
<keyword evidence="5" id="KW-1133">Transmembrane helix</keyword>
<accession>A0ABR0MPR6</accession>
<sequence>MYSHRDREGGPLDRKRISDVLDKHLEKSPSSTSRGLNSKDKERSSVPSTSTGKSQLDHRSASLSKAKYSDEESETDSEESDVSGSDGDDTSWISWFCNLRGNEFFCEVDDEYIQDDFNLCGLTSQVPYYDYALDLILDVESSHGDMFTEEQNELVESAAEMLYGLIHVRYILTSKGMSAMLEKYKSYDFGRCPRVYCCGQPCLPVGQSDIPRSSTVKIYCPKCEDIYYPRSKYQGTSVICTYVMHHKKSELQIGKESSGVSSDFNPKPSTVHHHQLPLHHLQKHFNYHHRLQQKSDATAAETVTGTTPISVFPQIITQNPPENGTIAPPPPPSSSSSPTPYKRPLLTQTRSLTKSPTLYRFTTPRHFNSQNTTSFFSFSVAAKSFVYRILRRFKNLRRLRVHLRLILLLSLPFFYFLVSHPSHSFLLDFLSAFAFSAALLFSLNLALPRLPSICLFLSRSFPIKLKSSSSFSRSHFPVLWSVGSRPKSEKRANSGCWVQVYSNGDVYEGEFHKGKCSGSGVYYYYMSGRYEGDWVDGKYDGYGVETWTRGSRYRGQYRQGLRHGFGVYRFYTGDVYAGDWLNGQSHGCGIHTCEDGSRYVGEFKWGVKHGLGHYHFRNGDTYAGEYFADKMHGFGVYCFANGHRYEGAWHEGRRQGLGMYTFRNGETQSGHWQNGILDVPSTQSTSYPVSPVAVYHSKVLNVVQEARRAAEKAYDVAKVDERVNKAVAAANRAANAARVIAVKAVQKQMHHNNGNSIPIV</sequence>
<evidence type="ECO:0000313" key="6">
    <source>
        <dbReference type="EMBL" id="KAK5775959.1"/>
    </source>
</evidence>
<feature type="transmembrane region" description="Helical" evidence="5">
    <location>
        <begin position="402"/>
        <end position="419"/>
    </location>
</feature>
<protein>
    <recommendedName>
        <fullName evidence="3">Casein kinase II subunit beta</fullName>
        <shortName evidence="3">CK II beta</shortName>
    </recommendedName>
</protein>